<comment type="catalytic activity">
    <reaction evidence="1">
        <text>Hydrolysis of terminal non-reducing N-acetyl-D-hexosamine residues in N-acetyl-beta-D-hexosaminides.</text>
        <dbReference type="EC" id="3.2.1.52"/>
    </reaction>
</comment>
<dbReference type="InterPro" id="IPR029018">
    <property type="entry name" value="Hex-like_dom2"/>
</dbReference>
<dbReference type="EC" id="3.2.1.52" evidence="3"/>
<evidence type="ECO:0000256" key="4">
    <source>
        <dbReference type="ARBA" id="ARBA00022801"/>
    </source>
</evidence>
<comment type="caution">
    <text evidence="9">The sequence shown here is derived from an EMBL/GenBank/DDBJ whole genome shotgun (WGS) entry which is preliminary data.</text>
</comment>
<dbReference type="InterPro" id="IPR015883">
    <property type="entry name" value="Glyco_hydro_20_cat"/>
</dbReference>
<dbReference type="SUPFAM" id="SSF49785">
    <property type="entry name" value="Galactose-binding domain-like"/>
    <property type="match status" value="1"/>
</dbReference>
<dbReference type="InterPro" id="IPR017853">
    <property type="entry name" value="GH"/>
</dbReference>
<feature type="domain" description="F5/8 type C" evidence="7">
    <location>
        <begin position="658"/>
        <end position="747"/>
    </location>
</feature>
<dbReference type="Pfam" id="PF00728">
    <property type="entry name" value="Glyco_hydro_20"/>
    <property type="match status" value="1"/>
</dbReference>
<dbReference type="Gene3D" id="2.60.120.260">
    <property type="entry name" value="Galactose-binding domain-like"/>
    <property type="match status" value="1"/>
</dbReference>
<evidence type="ECO:0000313" key="10">
    <source>
        <dbReference type="Proteomes" id="UP000018234"/>
    </source>
</evidence>
<keyword evidence="4 9" id="KW-0378">Hydrolase</keyword>
<feature type="domain" description="Beta-hexosaminidase bacterial type N-terminal" evidence="8">
    <location>
        <begin position="40"/>
        <end position="164"/>
    </location>
</feature>
<name>A0ABP2ZXK8_9FLAO</name>
<accession>A0ABP2ZXK8</accession>
<dbReference type="Pfam" id="PF13287">
    <property type="entry name" value="Fn3_assoc"/>
    <property type="match status" value="1"/>
</dbReference>
<dbReference type="PANTHER" id="PTHR22600:SF57">
    <property type="entry name" value="BETA-N-ACETYLHEXOSAMINIDASE"/>
    <property type="match status" value="1"/>
</dbReference>
<dbReference type="PANTHER" id="PTHR22600">
    <property type="entry name" value="BETA-HEXOSAMINIDASE"/>
    <property type="match status" value="1"/>
</dbReference>
<dbReference type="InterPro" id="IPR025705">
    <property type="entry name" value="Beta_hexosaminidase_sua/sub"/>
</dbReference>
<proteinExistence type="inferred from homology"/>
<dbReference type="SUPFAM" id="SSF51445">
    <property type="entry name" value="(Trans)glycosidases"/>
    <property type="match status" value="1"/>
</dbReference>
<evidence type="ECO:0000256" key="2">
    <source>
        <dbReference type="ARBA" id="ARBA00006285"/>
    </source>
</evidence>
<dbReference type="SUPFAM" id="SSF55545">
    <property type="entry name" value="beta-N-acetylhexosaminidase-like domain"/>
    <property type="match status" value="1"/>
</dbReference>
<dbReference type="Gene3D" id="3.20.20.80">
    <property type="entry name" value="Glycosidases"/>
    <property type="match status" value="1"/>
</dbReference>
<reference evidence="9 10" key="1">
    <citation type="submission" date="2013-08" db="EMBL/GenBank/DDBJ databases">
        <title>Flavobacterium saliperosum type strain genome sequencing.</title>
        <authorList>
            <person name="Lee K."/>
            <person name="Yi H."/>
            <person name="Park S."/>
            <person name="Chun J."/>
        </authorList>
    </citation>
    <scope>NUCLEOTIDE SEQUENCE [LARGE SCALE GENOMIC DNA]</scope>
    <source>
        <strain evidence="9 10">S13</strain>
    </source>
</reference>
<evidence type="ECO:0000256" key="5">
    <source>
        <dbReference type="ARBA" id="ARBA00023295"/>
    </source>
</evidence>
<dbReference type="Proteomes" id="UP000018234">
    <property type="component" value="Unassembled WGS sequence"/>
</dbReference>
<gene>
    <name evidence="9" type="ORF">FSS13T_09110</name>
</gene>
<keyword evidence="5 9" id="KW-0326">Glycosidase</keyword>
<dbReference type="EMBL" id="AVFO01000015">
    <property type="protein sequence ID" value="ESU26746.1"/>
    <property type="molecule type" value="Genomic_DNA"/>
</dbReference>
<dbReference type="Pfam" id="PF00754">
    <property type="entry name" value="F5_F8_type_C"/>
    <property type="match status" value="1"/>
</dbReference>
<evidence type="ECO:0000256" key="1">
    <source>
        <dbReference type="ARBA" id="ARBA00001231"/>
    </source>
</evidence>
<comment type="similarity">
    <text evidence="2">Belongs to the glycosyl hydrolase 20 family.</text>
</comment>
<organism evidence="9 10">
    <name type="scientific">Flavobacterium saliperosum S13</name>
    <dbReference type="NCBI Taxonomy" id="1341155"/>
    <lineage>
        <taxon>Bacteria</taxon>
        <taxon>Pseudomonadati</taxon>
        <taxon>Bacteroidota</taxon>
        <taxon>Flavobacteriia</taxon>
        <taxon>Flavobacteriales</taxon>
        <taxon>Flavobacteriaceae</taxon>
        <taxon>Flavobacterium</taxon>
    </lineage>
</organism>
<dbReference type="InterPro" id="IPR008979">
    <property type="entry name" value="Galactose-bd-like_sf"/>
</dbReference>
<evidence type="ECO:0000259" key="6">
    <source>
        <dbReference type="Pfam" id="PF00728"/>
    </source>
</evidence>
<feature type="domain" description="Glycoside hydrolase family 20 catalytic" evidence="6">
    <location>
        <begin position="168"/>
        <end position="510"/>
    </location>
</feature>
<dbReference type="GO" id="GO:0004563">
    <property type="term" value="F:beta-N-acetylhexosaminidase activity"/>
    <property type="evidence" value="ECO:0007669"/>
    <property type="project" value="UniProtKB-EC"/>
</dbReference>
<evidence type="ECO:0000259" key="7">
    <source>
        <dbReference type="Pfam" id="PF00754"/>
    </source>
</evidence>
<sequence length="772" mass="87208">MGLFYFTNFSKTTTQTTMPKIAALFLLLVVNIGFAQGQLPLIPQPKELIQKEGNFIVNPGTLILIGNSESDTEIKLFNQFLKTSYGFELITTNNSKSPLNTIQIQVKNPKEKQSGKYELKVINSQIQISAQGNIGLFYAFQTLQQLLPIQNSTEIKIPCLEIKDEPKYTWRGMHLDVGRHFFPKEFIKKYIDYLAMYKMNTFHWHLTEDQGWRIEIKKYPKLTEVGAWRKGSMVGHYNDQTFDDKKYGGFYTQEEIKEIVAYAKARHITVVPEIEMPGHSQAALAAYPELSCTGGPFEVATQWGVLDDVYCPKETTFQFLENVLDEVLALFPSEYIHIGGDESPKTRWKNCAHCQNLIKKEGLKDEHELQSYFIRRIEKFLNGKGRQIIGWDEILEGGLAPNAAVMSWRGTEGGIAAAKQKHYAVMTPGSHCYFDHYQGEPKNEPVAIGGYTTVEKVYSFEPTPKELTSEEAKYILGAQGNVWTEYMNTSEHVEYMIMPRMAALAEVVWGTSDATKYQSFQNRLIQHFSVYDKKGINYSRALFEVTSKVSPSENGKGVLFALKSANPGIHFTTDGTTPTGNSRKYDNPVLVTKNQTIKAAYFENGKQKSAVIEQPFFITKSTGKKISLINQPHENYGIGGSFTLVDGMRGNMEKYGRDWIGFWGKDLDATIDLGKKQCVSKVTMDVLTNDGSWIHYPKYIEVLVSKDGKAFQSVKKVTAEEIRKMKGIVTIEFGKQKTKYIRVIAPNAGKVPDGKPGAGSDCWLFVDEIMVE</sequence>
<dbReference type="InterPro" id="IPR015882">
    <property type="entry name" value="HEX_bac_N"/>
</dbReference>
<dbReference type="InterPro" id="IPR000421">
    <property type="entry name" value="FA58C"/>
</dbReference>
<evidence type="ECO:0000259" key="8">
    <source>
        <dbReference type="Pfam" id="PF02838"/>
    </source>
</evidence>
<evidence type="ECO:0000313" key="9">
    <source>
        <dbReference type="EMBL" id="ESU26746.1"/>
    </source>
</evidence>
<evidence type="ECO:0000256" key="3">
    <source>
        <dbReference type="ARBA" id="ARBA00012663"/>
    </source>
</evidence>
<dbReference type="InterPro" id="IPR026876">
    <property type="entry name" value="Fn3_assoc_repeat"/>
</dbReference>
<dbReference type="CDD" id="cd06563">
    <property type="entry name" value="GH20_chitobiase-like"/>
    <property type="match status" value="1"/>
</dbReference>
<dbReference type="PRINTS" id="PR00738">
    <property type="entry name" value="GLHYDRLASE20"/>
</dbReference>
<dbReference type="Pfam" id="PF02838">
    <property type="entry name" value="Glyco_hydro_20b"/>
    <property type="match status" value="1"/>
</dbReference>
<dbReference type="Gene3D" id="3.30.379.10">
    <property type="entry name" value="Chitobiase/beta-hexosaminidase domain 2-like"/>
    <property type="match status" value="1"/>
</dbReference>
<protein>
    <recommendedName>
        <fullName evidence="3">beta-N-acetylhexosaminidase</fullName>
        <ecNumber evidence="3">3.2.1.52</ecNumber>
    </recommendedName>
</protein>
<keyword evidence="10" id="KW-1185">Reference proteome</keyword>